<protein>
    <submittedName>
        <fullName evidence="1">Uncharacterized protein</fullName>
    </submittedName>
</protein>
<sequence>MTHNIGFIIRHFTNDILLNVSTSVIVRPNGFYFNDSKEHLNVFVTLVQNGVYYNDACESISRKYLDQYPDSKVLIMKEPRFDRSVRELWNLLGKCEDQTAFQRSHYIRYSWWSFIKHQFRSIKNHCH</sequence>
<organism evidence="1 3">
    <name type="scientific">Adineta ricciae</name>
    <name type="common">Rotifer</name>
    <dbReference type="NCBI Taxonomy" id="249248"/>
    <lineage>
        <taxon>Eukaryota</taxon>
        <taxon>Metazoa</taxon>
        <taxon>Spiralia</taxon>
        <taxon>Gnathifera</taxon>
        <taxon>Rotifera</taxon>
        <taxon>Eurotatoria</taxon>
        <taxon>Bdelloidea</taxon>
        <taxon>Adinetida</taxon>
        <taxon>Adinetidae</taxon>
        <taxon>Adineta</taxon>
    </lineage>
</organism>
<dbReference type="AlphaFoldDB" id="A0A814EIL4"/>
<dbReference type="OrthoDB" id="529273at2759"/>
<proteinExistence type="predicted"/>
<evidence type="ECO:0000313" key="2">
    <source>
        <dbReference type="EMBL" id="CAF1378468.1"/>
    </source>
</evidence>
<dbReference type="Proteomes" id="UP000663828">
    <property type="component" value="Unassembled WGS sequence"/>
</dbReference>
<evidence type="ECO:0000313" key="3">
    <source>
        <dbReference type="Proteomes" id="UP000663828"/>
    </source>
</evidence>
<evidence type="ECO:0000313" key="1">
    <source>
        <dbReference type="EMBL" id="CAF0969600.1"/>
    </source>
</evidence>
<reference evidence="1" key="1">
    <citation type="submission" date="2021-02" db="EMBL/GenBank/DDBJ databases">
        <authorList>
            <person name="Nowell W R."/>
        </authorList>
    </citation>
    <scope>NUCLEOTIDE SEQUENCE</scope>
</reference>
<dbReference type="Proteomes" id="UP000663852">
    <property type="component" value="Unassembled WGS sequence"/>
</dbReference>
<dbReference type="EMBL" id="CAJNOJ010000296">
    <property type="protein sequence ID" value="CAF1378468.1"/>
    <property type="molecule type" value="Genomic_DNA"/>
</dbReference>
<keyword evidence="3" id="KW-1185">Reference proteome</keyword>
<accession>A0A814EIL4</accession>
<gene>
    <name evidence="2" type="ORF">EDS130_LOCUS34785</name>
    <name evidence="1" type="ORF">XAT740_LOCUS11593</name>
</gene>
<comment type="caution">
    <text evidence="1">The sequence shown here is derived from an EMBL/GenBank/DDBJ whole genome shotgun (WGS) entry which is preliminary data.</text>
</comment>
<name>A0A814EIL4_ADIRI</name>
<dbReference type="EMBL" id="CAJNOR010000639">
    <property type="protein sequence ID" value="CAF0969600.1"/>
    <property type="molecule type" value="Genomic_DNA"/>
</dbReference>